<protein>
    <submittedName>
        <fullName evidence="3">Uncharacterized protein</fullName>
    </submittedName>
</protein>
<evidence type="ECO:0000256" key="2">
    <source>
        <dbReference type="SAM" id="MobiDB-lite"/>
    </source>
</evidence>
<dbReference type="EMBL" id="BRXZ01008638">
    <property type="protein sequence ID" value="GMI28942.1"/>
    <property type="molecule type" value="Genomic_DNA"/>
</dbReference>
<proteinExistence type="predicted"/>
<feature type="region of interest" description="Disordered" evidence="2">
    <location>
        <begin position="177"/>
        <end position="202"/>
    </location>
</feature>
<dbReference type="AlphaFoldDB" id="A0A9W7G291"/>
<comment type="caution">
    <text evidence="3">The sequence shown here is derived from an EMBL/GenBank/DDBJ whole genome shotgun (WGS) entry which is preliminary data.</text>
</comment>
<accession>A0A9W7G291</accession>
<evidence type="ECO:0000313" key="3">
    <source>
        <dbReference type="EMBL" id="GMI28942.1"/>
    </source>
</evidence>
<feature type="region of interest" description="Disordered" evidence="2">
    <location>
        <begin position="251"/>
        <end position="306"/>
    </location>
</feature>
<evidence type="ECO:0000256" key="1">
    <source>
        <dbReference type="SAM" id="Coils"/>
    </source>
</evidence>
<organism evidence="3 4">
    <name type="scientific">Triparma retinervis</name>
    <dbReference type="NCBI Taxonomy" id="2557542"/>
    <lineage>
        <taxon>Eukaryota</taxon>
        <taxon>Sar</taxon>
        <taxon>Stramenopiles</taxon>
        <taxon>Ochrophyta</taxon>
        <taxon>Bolidophyceae</taxon>
        <taxon>Parmales</taxon>
        <taxon>Triparmaceae</taxon>
        <taxon>Triparma</taxon>
    </lineage>
</organism>
<feature type="coiled-coil region" evidence="1">
    <location>
        <begin position="49"/>
        <end position="83"/>
    </location>
</feature>
<reference evidence="3" key="1">
    <citation type="submission" date="2022-07" db="EMBL/GenBank/DDBJ databases">
        <title>Genome analysis of Parmales, a sister group of diatoms, reveals the evolutionary specialization of diatoms from phago-mixotrophs to photoautotrophs.</title>
        <authorList>
            <person name="Ban H."/>
            <person name="Sato S."/>
            <person name="Yoshikawa S."/>
            <person name="Kazumasa Y."/>
            <person name="Nakamura Y."/>
            <person name="Ichinomiya M."/>
            <person name="Saitoh K."/>
            <person name="Sato N."/>
            <person name="Blanc-Mathieu R."/>
            <person name="Endo H."/>
            <person name="Kuwata A."/>
            <person name="Ogata H."/>
        </authorList>
    </citation>
    <scope>NUCLEOTIDE SEQUENCE</scope>
</reference>
<sequence>MINASPGSQPHFAPSGEMMDLDTVHQILDERLERFALEENKASIMSNALKAIDEKLLSTSKSIEELEGQNKEFKTLLDEKADDATVQMALRVSRMAQASIEGKADAEALESMETFLQKCRKEVVKLRSTQEAGIAGTRRILERKLKKVIKDTQELAESQAANQGAFIGTGQVTLSSRSGQIERGTRWKSDTSKFLPGSPAVSGGEGGVVTKGNFLVGMPGGVKGKMLAREDPPRVHEVEPASEVLGKMVVSSGGGGGDEGAARPTVPKPSALKPSPIKKQQGGGSFWGNMGVQVPKNATGEASAPM</sequence>
<keyword evidence="4" id="KW-1185">Reference proteome</keyword>
<dbReference type="Proteomes" id="UP001165082">
    <property type="component" value="Unassembled WGS sequence"/>
</dbReference>
<evidence type="ECO:0000313" key="4">
    <source>
        <dbReference type="Proteomes" id="UP001165082"/>
    </source>
</evidence>
<name>A0A9W7G291_9STRA</name>
<gene>
    <name evidence="3" type="ORF">TrRE_jg1869</name>
</gene>
<dbReference type="OrthoDB" id="200181at2759"/>
<keyword evidence="1" id="KW-0175">Coiled coil</keyword>